<keyword evidence="3" id="KW-1185">Reference proteome</keyword>
<protein>
    <submittedName>
        <fullName evidence="2">GT4 family glycosyltransferase PelF</fullName>
    </submittedName>
</protein>
<name>A0ABZ3C6P5_9ACTN</name>
<dbReference type="Gene3D" id="3.40.50.2000">
    <property type="entry name" value="Glycogen Phosphorylase B"/>
    <property type="match status" value="2"/>
</dbReference>
<evidence type="ECO:0000313" key="2">
    <source>
        <dbReference type="EMBL" id="WZW98437.1"/>
    </source>
</evidence>
<dbReference type="Pfam" id="PF13692">
    <property type="entry name" value="Glyco_trans_1_4"/>
    <property type="match status" value="1"/>
</dbReference>
<feature type="domain" description="DUF3492" evidence="1">
    <location>
        <begin position="1"/>
        <end position="272"/>
    </location>
</feature>
<dbReference type="RefSeq" id="WP_232547023.1">
    <property type="nucleotide sequence ID" value="NZ_CP115965.1"/>
</dbReference>
<gene>
    <name evidence="2" type="primary">pelF</name>
    <name evidence="2" type="ORF">PCC79_16345</name>
</gene>
<dbReference type="PANTHER" id="PTHR12526:SF636">
    <property type="entry name" value="BLL3647 PROTEIN"/>
    <property type="match status" value="1"/>
</dbReference>
<dbReference type="Proteomes" id="UP001434337">
    <property type="component" value="Chromosome"/>
</dbReference>
<evidence type="ECO:0000259" key="1">
    <source>
        <dbReference type="Pfam" id="PF11997"/>
    </source>
</evidence>
<dbReference type="SUPFAM" id="SSF53756">
    <property type="entry name" value="UDP-Glycosyltransferase/glycogen phosphorylase"/>
    <property type="match status" value="1"/>
</dbReference>
<sequence>MRIALLNEGTYPVAKGGVSTWCDQLLTHLPEHTFDVVTIVGLERTPVWDAPANVASTTCVPMWDAHVGTRPWRPRTTGRELRRTREALRDLWAAVLPSNPADPENIDRLRDALGRLAVPSYQALDWLLTQTGSTRPILEAWQAHRVHVPGTPALTASDAAAAAVHADRALALMDADWPEVDVIHATSNGPAALMALARHWRTGTPLLLTEHGVFLRERYLALHAAGWPWNVRYVLLAFLRSVCTLAYTDAEIIAPVNFFNGRWETRLGADPERIQPVYNGVDPSLFPMLESEPADPVVSFVGRIDPLKDLATLIDAFALVMARVPDARLRLFGPVPAGNEAYHATLVEQVALLGLGEVVTFEGPAPSARPAIEAGQVVALSSISEGLPFTVLEAMMQGRPTVSTDVGGVAECTGRDGAAGLIVPPREPAAMADALVTLLTDADARHAMGLAARERALEVFSLQVFADTYRAVYDDAAARAVSARVATLVPDRAGGVRAAATVLEPA</sequence>
<dbReference type="InterPro" id="IPR047691">
    <property type="entry name" value="PelF-like"/>
</dbReference>
<evidence type="ECO:0000313" key="3">
    <source>
        <dbReference type="Proteomes" id="UP001434337"/>
    </source>
</evidence>
<dbReference type="EMBL" id="CP115965">
    <property type="protein sequence ID" value="WZW98437.1"/>
    <property type="molecule type" value="Genomic_DNA"/>
</dbReference>
<proteinExistence type="predicted"/>
<reference evidence="2 3" key="1">
    <citation type="journal article" date="2023" name="Environ Microbiome">
        <title>A coral-associated actinobacterium mitigates coral bleaching under heat stress.</title>
        <authorList>
            <person name="Li J."/>
            <person name="Zou Y."/>
            <person name="Li Q."/>
            <person name="Zhang J."/>
            <person name="Bourne D.G."/>
            <person name="Lyu Y."/>
            <person name="Liu C."/>
            <person name="Zhang S."/>
        </authorList>
    </citation>
    <scope>NUCLEOTIDE SEQUENCE [LARGE SCALE GENOMIC DNA]</scope>
    <source>
        <strain evidence="2 3">SCSIO 13291</strain>
    </source>
</reference>
<dbReference type="Pfam" id="PF11997">
    <property type="entry name" value="DUF3492"/>
    <property type="match status" value="1"/>
</dbReference>
<dbReference type="PANTHER" id="PTHR12526">
    <property type="entry name" value="GLYCOSYLTRANSFERASE"/>
    <property type="match status" value="1"/>
</dbReference>
<dbReference type="InterPro" id="IPR022622">
    <property type="entry name" value="DUF3492"/>
</dbReference>
<dbReference type="NCBIfam" id="NF038011">
    <property type="entry name" value="PelF"/>
    <property type="match status" value="1"/>
</dbReference>
<accession>A0ABZ3C6P5</accession>
<organism evidence="2 3">
    <name type="scientific">Propioniciclava soli</name>
    <dbReference type="NCBI Taxonomy" id="2775081"/>
    <lineage>
        <taxon>Bacteria</taxon>
        <taxon>Bacillati</taxon>
        <taxon>Actinomycetota</taxon>
        <taxon>Actinomycetes</taxon>
        <taxon>Propionibacteriales</taxon>
        <taxon>Propionibacteriaceae</taxon>
        <taxon>Propioniciclava</taxon>
    </lineage>
</organism>